<feature type="domain" description="AB hydrolase-1" evidence="1">
    <location>
        <begin position="19"/>
        <end position="194"/>
    </location>
</feature>
<evidence type="ECO:0000313" key="2">
    <source>
        <dbReference type="EMBL" id="GAA2096492.1"/>
    </source>
</evidence>
<evidence type="ECO:0000259" key="1">
    <source>
        <dbReference type="Pfam" id="PF12697"/>
    </source>
</evidence>
<sequence length="217" mass="23973">MTDPHLTTYDAHGRARAMILVLHGGKPRSAQTIDRRSASWRRALWLQREIADRAHEAGTGVWLVRYRQRGWNGGVDRAADARWALDAVRDAHGEVPVVLLGHSMGARVAVHVADDPSVVGVVGLAPWWSAEDPVDALAGRTLRAAHGRRDRITSFRETARYVERARSVADTANLHDMGALGHYMLTGSRRWHDWAVGASLEVLSSHVPSPELPSPER</sequence>
<dbReference type="Pfam" id="PF12697">
    <property type="entry name" value="Abhydrolase_6"/>
    <property type="match status" value="1"/>
</dbReference>
<dbReference type="InterPro" id="IPR000073">
    <property type="entry name" value="AB_hydrolase_1"/>
</dbReference>
<protein>
    <submittedName>
        <fullName evidence="2">Alpha/beta hydrolase</fullName>
    </submittedName>
</protein>
<evidence type="ECO:0000313" key="3">
    <source>
        <dbReference type="Proteomes" id="UP001501161"/>
    </source>
</evidence>
<reference evidence="2 3" key="1">
    <citation type="journal article" date="2019" name="Int. J. Syst. Evol. Microbiol.">
        <title>The Global Catalogue of Microorganisms (GCM) 10K type strain sequencing project: providing services to taxonomists for standard genome sequencing and annotation.</title>
        <authorList>
            <consortium name="The Broad Institute Genomics Platform"/>
            <consortium name="The Broad Institute Genome Sequencing Center for Infectious Disease"/>
            <person name="Wu L."/>
            <person name="Ma J."/>
        </authorList>
    </citation>
    <scope>NUCLEOTIDE SEQUENCE [LARGE SCALE GENOMIC DNA]</scope>
    <source>
        <strain evidence="2 3">JCM 13813</strain>
    </source>
</reference>
<name>A0ABN2WPE4_9ACTN</name>
<organism evidence="2 3">
    <name type="scientific">Nocardioides furvisabuli</name>
    <dbReference type="NCBI Taxonomy" id="375542"/>
    <lineage>
        <taxon>Bacteria</taxon>
        <taxon>Bacillati</taxon>
        <taxon>Actinomycetota</taxon>
        <taxon>Actinomycetes</taxon>
        <taxon>Propionibacteriales</taxon>
        <taxon>Nocardioidaceae</taxon>
        <taxon>Nocardioides</taxon>
    </lineage>
</organism>
<dbReference type="RefSeq" id="WP_231249766.1">
    <property type="nucleotide sequence ID" value="NZ_BAAAMQ010000005.1"/>
</dbReference>
<dbReference type="Gene3D" id="3.40.50.1820">
    <property type="entry name" value="alpha/beta hydrolase"/>
    <property type="match status" value="1"/>
</dbReference>
<comment type="caution">
    <text evidence="2">The sequence shown here is derived from an EMBL/GenBank/DDBJ whole genome shotgun (WGS) entry which is preliminary data.</text>
</comment>
<dbReference type="EMBL" id="BAAAMQ010000005">
    <property type="protein sequence ID" value="GAA2096492.1"/>
    <property type="molecule type" value="Genomic_DNA"/>
</dbReference>
<dbReference type="Proteomes" id="UP001501161">
    <property type="component" value="Unassembled WGS sequence"/>
</dbReference>
<dbReference type="GO" id="GO:0016787">
    <property type="term" value="F:hydrolase activity"/>
    <property type="evidence" value="ECO:0007669"/>
    <property type="project" value="UniProtKB-KW"/>
</dbReference>
<gene>
    <name evidence="2" type="ORF">GCM10009726_04440</name>
</gene>
<proteinExistence type="predicted"/>
<keyword evidence="3" id="KW-1185">Reference proteome</keyword>
<accession>A0ABN2WPE4</accession>
<dbReference type="SUPFAM" id="SSF53474">
    <property type="entry name" value="alpha/beta-Hydrolases"/>
    <property type="match status" value="1"/>
</dbReference>
<dbReference type="InterPro" id="IPR029058">
    <property type="entry name" value="AB_hydrolase_fold"/>
</dbReference>
<keyword evidence="2" id="KW-0378">Hydrolase</keyword>